<dbReference type="GO" id="GO:0005829">
    <property type="term" value="C:cytosol"/>
    <property type="evidence" value="ECO:0007669"/>
    <property type="project" value="TreeGrafter"/>
</dbReference>
<organism evidence="2 3">
    <name type="scientific">Sinorhizobium sojae CCBAU 05684</name>
    <dbReference type="NCBI Taxonomy" id="716928"/>
    <lineage>
        <taxon>Bacteria</taxon>
        <taxon>Pseudomonadati</taxon>
        <taxon>Pseudomonadota</taxon>
        <taxon>Alphaproteobacteria</taxon>
        <taxon>Hyphomicrobiales</taxon>
        <taxon>Rhizobiaceae</taxon>
        <taxon>Sinorhizobium/Ensifer group</taxon>
        <taxon>Sinorhizobium</taxon>
    </lineage>
</organism>
<accession>A0A249PI53</accession>
<dbReference type="Pfam" id="PF20696">
    <property type="entry name" value="UbiD_C"/>
    <property type="match status" value="1"/>
</dbReference>
<evidence type="ECO:0000259" key="1">
    <source>
        <dbReference type="Pfam" id="PF20696"/>
    </source>
</evidence>
<dbReference type="SUPFAM" id="SSF143968">
    <property type="entry name" value="UbiD C-terminal domain-like"/>
    <property type="match status" value="1"/>
</dbReference>
<dbReference type="Gene3D" id="3.40.1670.10">
    <property type="entry name" value="UbiD C-terminal domain-like"/>
    <property type="match status" value="1"/>
</dbReference>
<name>A0A249PI53_9HYPH</name>
<geneLocation type="plasmid" evidence="3">
    <name>psj05684b</name>
</geneLocation>
<keyword evidence="3" id="KW-1185">Reference proteome</keyword>
<proteinExistence type="predicted"/>
<dbReference type="STRING" id="716928.GCA_000261485_02283"/>
<feature type="domain" description="3-octaprenyl-4-hydroxybenzoate carboxy-lyase-like C-terminal" evidence="1">
    <location>
        <begin position="2"/>
        <end position="65"/>
    </location>
</feature>
<dbReference type="InterPro" id="IPR049381">
    <property type="entry name" value="UbiD-like_C"/>
</dbReference>
<sequence>MLPQFKYTKLIIAVDLDVDVRSWADIIWALSTRFDASRDITLLHNTPIDYLDFASPKRVLGGELGL</sequence>
<protein>
    <submittedName>
        <fullName evidence="2">3-polyprenyl-4-hydroxybenzoate carboxy-lyase</fullName>
    </submittedName>
</protein>
<dbReference type="AlphaFoldDB" id="A0A249PI53"/>
<reference evidence="2 3" key="1">
    <citation type="submission" date="2017-08" db="EMBL/GenBank/DDBJ databases">
        <title>Multipartite genome sequences of Sinorhizobium species nodulating soybeans.</title>
        <authorList>
            <person name="Tian C.F."/>
        </authorList>
    </citation>
    <scope>NUCLEOTIDE SEQUENCE [LARGE SCALE GENOMIC DNA]</scope>
    <source>
        <strain evidence="2 3">CCBAU 05684</strain>
        <plasmid evidence="3">psj05684b</plasmid>
    </source>
</reference>
<dbReference type="GO" id="GO:0006744">
    <property type="term" value="P:ubiquinone biosynthetic process"/>
    <property type="evidence" value="ECO:0007669"/>
    <property type="project" value="TreeGrafter"/>
</dbReference>
<dbReference type="eggNOG" id="COG0043">
    <property type="taxonomic scope" value="Bacteria"/>
</dbReference>
<dbReference type="PANTHER" id="PTHR30108">
    <property type="entry name" value="3-OCTAPRENYL-4-HYDROXYBENZOATE CARBOXY-LYASE-RELATED"/>
    <property type="match status" value="1"/>
</dbReference>
<dbReference type="InterPro" id="IPR002830">
    <property type="entry name" value="UbiD"/>
</dbReference>
<evidence type="ECO:0000313" key="2">
    <source>
        <dbReference type="EMBL" id="ASY65486.1"/>
    </source>
</evidence>
<dbReference type="GO" id="GO:0008694">
    <property type="term" value="F:4-hydroxy-3-polyprenylbenzoate decarboxylase activity"/>
    <property type="evidence" value="ECO:0007669"/>
    <property type="project" value="TreeGrafter"/>
</dbReference>
<dbReference type="EMBL" id="CP023068">
    <property type="protein sequence ID" value="ASY65486.1"/>
    <property type="molecule type" value="Genomic_DNA"/>
</dbReference>
<dbReference type="KEGG" id="esj:SJ05684_b45040"/>
<gene>
    <name evidence="2" type="ORF">SJ05684_b45040</name>
</gene>
<keyword evidence="2" id="KW-0614">Plasmid</keyword>
<keyword evidence="2" id="KW-0456">Lyase</keyword>
<dbReference type="PANTHER" id="PTHR30108:SF17">
    <property type="entry name" value="FERULIC ACID DECARBOXYLASE 1"/>
    <property type="match status" value="1"/>
</dbReference>
<dbReference type="Proteomes" id="UP000217211">
    <property type="component" value="Plasmid pSJ05684b"/>
</dbReference>
<evidence type="ECO:0000313" key="3">
    <source>
        <dbReference type="Proteomes" id="UP000217211"/>
    </source>
</evidence>